<proteinExistence type="predicted"/>
<sequence>GPGKRISSNAVIRNGLLTIPSVDRSDEGEYICKALNTHGEHTARAVLHVQ</sequence>
<feature type="domain" description="Immunoglobulin I-set" evidence="1">
    <location>
        <begin position="9"/>
        <end position="49"/>
    </location>
</feature>
<dbReference type="Proteomes" id="UP001529510">
    <property type="component" value="Unassembled WGS sequence"/>
</dbReference>
<dbReference type="Gene3D" id="2.60.40.10">
    <property type="entry name" value="Immunoglobulins"/>
    <property type="match status" value="1"/>
</dbReference>
<gene>
    <name evidence="2" type="ORF">M9458_046221</name>
</gene>
<protein>
    <recommendedName>
        <fullName evidence="1">Immunoglobulin I-set domain-containing protein</fullName>
    </recommendedName>
</protein>
<accession>A0ABD0NA03</accession>
<dbReference type="InterPro" id="IPR013098">
    <property type="entry name" value="Ig_I-set"/>
</dbReference>
<organism evidence="2 3">
    <name type="scientific">Cirrhinus mrigala</name>
    <name type="common">Mrigala</name>
    <dbReference type="NCBI Taxonomy" id="683832"/>
    <lineage>
        <taxon>Eukaryota</taxon>
        <taxon>Metazoa</taxon>
        <taxon>Chordata</taxon>
        <taxon>Craniata</taxon>
        <taxon>Vertebrata</taxon>
        <taxon>Euteleostomi</taxon>
        <taxon>Actinopterygii</taxon>
        <taxon>Neopterygii</taxon>
        <taxon>Teleostei</taxon>
        <taxon>Ostariophysi</taxon>
        <taxon>Cypriniformes</taxon>
        <taxon>Cyprinidae</taxon>
        <taxon>Labeoninae</taxon>
        <taxon>Labeonini</taxon>
        <taxon>Cirrhinus</taxon>
    </lineage>
</organism>
<name>A0ABD0NA03_CIRMR</name>
<dbReference type="InterPro" id="IPR036179">
    <property type="entry name" value="Ig-like_dom_sf"/>
</dbReference>
<evidence type="ECO:0000259" key="1">
    <source>
        <dbReference type="Pfam" id="PF07679"/>
    </source>
</evidence>
<dbReference type="InterPro" id="IPR013783">
    <property type="entry name" value="Ig-like_fold"/>
</dbReference>
<evidence type="ECO:0000313" key="3">
    <source>
        <dbReference type="Proteomes" id="UP001529510"/>
    </source>
</evidence>
<dbReference type="SUPFAM" id="SSF48726">
    <property type="entry name" value="Immunoglobulin"/>
    <property type="match status" value="1"/>
</dbReference>
<feature type="non-terminal residue" evidence="2">
    <location>
        <position position="50"/>
    </location>
</feature>
<reference evidence="2 3" key="1">
    <citation type="submission" date="2024-05" db="EMBL/GenBank/DDBJ databases">
        <title>Genome sequencing and assembly of Indian major carp, Cirrhinus mrigala (Hamilton, 1822).</title>
        <authorList>
            <person name="Mohindra V."/>
            <person name="Chowdhury L.M."/>
            <person name="Lal K."/>
            <person name="Jena J.K."/>
        </authorList>
    </citation>
    <scope>NUCLEOTIDE SEQUENCE [LARGE SCALE GENOMIC DNA]</scope>
    <source>
        <strain evidence="2">CM1030</strain>
        <tissue evidence="2">Blood</tissue>
    </source>
</reference>
<evidence type="ECO:0000313" key="2">
    <source>
        <dbReference type="EMBL" id="KAL0158145.1"/>
    </source>
</evidence>
<dbReference type="EMBL" id="JAMKFB020000023">
    <property type="protein sequence ID" value="KAL0158145.1"/>
    <property type="molecule type" value="Genomic_DNA"/>
</dbReference>
<dbReference type="AlphaFoldDB" id="A0ABD0NA03"/>
<feature type="non-terminal residue" evidence="2">
    <location>
        <position position="1"/>
    </location>
</feature>
<comment type="caution">
    <text evidence="2">The sequence shown here is derived from an EMBL/GenBank/DDBJ whole genome shotgun (WGS) entry which is preliminary data.</text>
</comment>
<keyword evidence="3" id="KW-1185">Reference proteome</keyword>
<dbReference type="Pfam" id="PF07679">
    <property type="entry name" value="I-set"/>
    <property type="match status" value="1"/>
</dbReference>